<dbReference type="AlphaFoldDB" id="A0A8H5LMS7"/>
<protein>
    <submittedName>
        <fullName evidence="5">Uncharacterized protein</fullName>
    </submittedName>
</protein>
<dbReference type="Proteomes" id="UP000559027">
    <property type="component" value="Unassembled WGS sequence"/>
</dbReference>
<feature type="compositionally biased region" description="Basic and acidic residues" evidence="4">
    <location>
        <begin position="374"/>
        <end position="384"/>
    </location>
</feature>
<dbReference type="PANTHER" id="PTHR13031">
    <property type="entry name" value="RIBONUCLEASE P SUBUNIT P30"/>
    <property type="match status" value="1"/>
</dbReference>
<dbReference type="Gene3D" id="3.20.20.140">
    <property type="entry name" value="Metal-dependent hydrolases"/>
    <property type="match status" value="1"/>
</dbReference>
<comment type="subcellular location">
    <subcellularLocation>
        <location evidence="1">Nucleus</location>
    </subcellularLocation>
</comment>
<evidence type="ECO:0000313" key="5">
    <source>
        <dbReference type="EMBL" id="KAF5363350.1"/>
    </source>
</evidence>
<dbReference type="SUPFAM" id="SSF89550">
    <property type="entry name" value="PHP domain-like"/>
    <property type="match status" value="1"/>
</dbReference>
<dbReference type="Pfam" id="PF01876">
    <property type="entry name" value="RNase_P_p30"/>
    <property type="match status" value="1"/>
</dbReference>
<feature type="region of interest" description="Disordered" evidence="4">
    <location>
        <begin position="925"/>
        <end position="997"/>
    </location>
</feature>
<sequence>MQSESIRVRRDVRATSKASQARLFFWTFNAMYFDLNVPVSPTTSLRKGKLKEDVFLPAQLEEIESRIDLLVHLGYTVIGFTQTVHKRVEKTHINALDILLPTLRKRDSILYLKRLNIILDEDSEKGFGLINASIPLFDTYDIIALIPTTHTTFSLACLTHSQPSPLTAHIIALPLTLPRLPFHMKHTLVRTAIKNGSVFEINYVGALGGDHDSVSKNAGVGENGASAKRNWWAASRELVRVTKGKGLLLSGGVASSADLRAPQDIGNLITMLGLPQDAAHAMATANAKSLVLRAQTRRTYRAVFSEPRLVIPKATETETKSSTEVPMEADPEPIPSQLSAPSGEHPRNPTQAVSKKRAREDGSVGPSATNKNVDQVDKNNDSGDKQGPGTQKKKKKRRNLDRGSGGIQYPTLSSPTFQMSPLGFSSGSISKASKCDKVADDTWSSSPPQVTSVITFTRLSTPAESSAVVHTSPTCGLGWRFHMVEKYSAWPPEQTSKTQDKSLAAAVQLSYHPPPPTVATLAFSAAMVHVKVTYPDDPAGKEHEQEFTHVALKEVHQLGSYEEPPRYKGSTHITISLLFNVSDGLTFPTTPHPSTQTVLGQSLEDPSFIDTKFYLFSAKCRGLPTEPKAVYAKAQLLGSSSSYLESLLSPDKGFSNGTPCLLKEETPEEIAKLAAEKYDYDSDSDLESLPDDGDADDDDAEEEESTSKPQITSNDAAAENLTDKVEEKNTTKPTVDAPEKAGEGSEEPKRSNGVVSFSTFPSDGRAFAINGTAHKTWKAFILYAYTNNIQFNSLKSENKPHVNSKTACLPKLKAAAKEGIRQRLSRSNIITELFSTFTYKYQEIVEMEVNFLLNQFDAQLAQDLDKILQFVVVGEKPHCHRVLVFLMRRQRGQTAQDAWKALAKIEPGGLFSSVPNIKKNPFAFVPDPTSNIPRSSPSHRPRAVSPRVTSGGSATKRSSHPQAQRPQPSAPLLFNPAAFTFRPSPAPTTNTTGAGAS</sequence>
<name>A0A8H5LMS7_9AGAR</name>
<evidence type="ECO:0000256" key="2">
    <source>
        <dbReference type="ARBA" id="ARBA00007331"/>
    </source>
</evidence>
<feature type="compositionally biased region" description="Basic and acidic residues" evidence="4">
    <location>
        <begin position="737"/>
        <end position="750"/>
    </location>
</feature>
<feature type="compositionally biased region" description="Low complexity" evidence="4">
    <location>
        <begin position="987"/>
        <end position="997"/>
    </location>
</feature>
<organism evidence="5 6">
    <name type="scientific">Leucocoprinus leucothites</name>
    <dbReference type="NCBI Taxonomy" id="201217"/>
    <lineage>
        <taxon>Eukaryota</taxon>
        <taxon>Fungi</taxon>
        <taxon>Dikarya</taxon>
        <taxon>Basidiomycota</taxon>
        <taxon>Agaricomycotina</taxon>
        <taxon>Agaricomycetes</taxon>
        <taxon>Agaricomycetidae</taxon>
        <taxon>Agaricales</taxon>
        <taxon>Agaricineae</taxon>
        <taxon>Agaricaceae</taxon>
        <taxon>Leucocoprinus</taxon>
    </lineage>
</organism>
<proteinExistence type="inferred from homology"/>
<dbReference type="InterPro" id="IPR016195">
    <property type="entry name" value="Pol/histidinol_Pase-like"/>
</dbReference>
<feature type="region of interest" description="Disordered" evidence="4">
    <location>
        <begin position="681"/>
        <end position="756"/>
    </location>
</feature>
<evidence type="ECO:0000256" key="4">
    <source>
        <dbReference type="SAM" id="MobiDB-lite"/>
    </source>
</evidence>
<evidence type="ECO:0000313" key="6">
    <source>
        <dbReference type="Proteomes" id="UP000559027"/>
    </source>
</evidence>
<keyword evidence="6" id="KW-1185">Reference proteome</keyword>
<reference evidence="5 6" key="1">
    <citation type="journal article" date="2020" name="ISME J.">
        <title>Uncovering the hidden diversity of litter-decomposition mechanisms in mushroom-forming fungi.</title>
        <authorList>
            <person name="Floudas D."/>
            <person name="Bentzer J."/>
            <person name="Ahren D."/>
            <person name="Johansson T."/>
            <person name="Persson P."/>
            <person name="Tunlid A."/>
        </authorList>
    </citation>
    <scope>NUCLEOTIDE SEQUENCE [LARGE SCALE GENOMIC DNA]</scope>
    <source>
        <strain evidence="5 6">CBS 146.42</strain>
    </source>
</reference>
<dbReference type="GO" id="GO:0003723">
    <property type="term" value="F:RNA binding"/>
    <property type="evidence" value="ECO:0007669"/>
    <property type="project" value="TreeGrafter"/>
</dbReference>
<dbReference type="PANTHER" id="PTHR13031:SF0">
    <property type="entry name" value="RIBONUCLEASE P PROTEIN SUBUNIT P30"/>
    <property type="match status" value="1"/>
</dbReference>
<evidence type="ECO:0000256" key="3">
    <source>
        <dbReference type="ARBA" id="ARBA00022694"/>
    </source>
</evidence>
<feature type="compositionally biased region" description="Polar residues" evidence="4">
    <location>
        <begin position="947"/>
        <end position="967"/>
    </location>
</feature>
<comment type="similarity">
    <text evidence="2">Belongs to the eukaryotic/archaeal RNase P protein component 3 family.</text>
</comment>
<dbReference type="EMBL" id="JAACJO010000001">
    <property type="protein sequence ID" value="KAF5363350.1"/>
    <property type="molecule type" value="Genomic_DNA"/>
</dbReference>
<dbReference type="GO" id="GO:0008033">
    <property type="term" value="P:tRNA processing"/>
    <property type="evidence" value="ECO:0007669"/>
    <property type="project" value="UniProtKB-KW"/>
</dbReference>
<gene>
    <name evidence="5" type="ORF">D9756_000262</name>
</gene>
<keyword evidence="3" id="KW-0819">tRNA processing</keyword>
<evidence type="ECO:0000256" key="1">
    <source>
        <dbReference type="ARBA" id="ARBA00004123"/>
    </source>
</evidence>
<accession>A0A8H5LMS7</accession>
<feature type="compositionally biased region" description="Basic and acidic residues" evidence="4">
    <location>
        <begin position="721"/>
        <end position="730"/>
    </location>
</feature>
<dbReference type="GO" id="GO:0005655">
    <property type="term" value="C:nucleolar ribonuclease P complex"/>
    <property type="evidence" value="ECO:0007669"/>
    <property type="project" value="TreeGrafter"/>
</dbReference>
<comment type="caution">
    <text evidence="5">The sequence shown here is derived from an EMBL/GenBank/DDBJ whole genome shotgun (WGS) entry which is preliminary data.</text>
</comment>
<feature type="region of interest" description="Disordered" evidence="4">
    <location>
        <begin position="314"/>
        <end position="418"/>
    </location>
</feature>
<dbReference type="OrthoDB" id="17948at2759"/>
<dbReference type="InterPro" id="IPR002738">
    <property type="entry name" value="RNase_P_p30"/>
</dbReference>
<feature type="compositionally biased region" description="Acidic residues" evidence="4">
    <location>
        <begin position="681"/>
        <end position="704"/>
    </location>
</feature>